<dbReference type="GO" id="GO:0016740">
    <property type="term" value="F:transferase activity"/>
    <property type="evidence" value="ECO:0007669"/>
    <property type="project" value="UniProtKB-KW"/>
</dbReference>
<proteinExistence type="predicted"/>
<dbReference type="EMBL" id="CACRTL010000019">
    <property type="protein sequence ID" value="VYT87678.1"/>
    <property type="molecule type" value="Genomic_DNA"/>
</dbReference>
<evidence type="ECO:0000313" key="2">
    <source>
        <dbReference type="EMBL" id="VYT87678.1"/>
    </source>
</evidence>
<dbReference type="Gene3D" id="1.10.10.2120">
    <property type="match status" value="1"/>
</dbReference>
<feature type="domain" description="Peptidase C45 hydrolase" evidence="1">
    <location>
        <begin position="99"/>
        <end position="319"/>
    </location>
</feature>
<dbReference type="AlphaFoldDB" id="A0A6N3ABH1"/>
<protein>
    <submittedName>
        <fullName evidence="2">Acyl-coenzyme A:6-aminopenicillanic acid acyl-transferase</fullName>
    </submittedName>
</protein>
<dbReference type="InterPro" id="IPR047801">
    <property type="entry name" value="Peptidase_C45"/>
</dbReference>
<name>A0A6N3ABH1_9FIRM</name>
<dbReference type="InterPro" id="IPR047794">
    <property type="entry name" value="C45_proenzyme-like"/>
</dbReference>
<dbReference type="Gene3D" id="3.60.60.10">
    <property type="entry name" value="Penicillin V Acylase, Chain A"/>
    <property type="match status" value="1"/>
</dbReference>
<dbReference type="Pfam" id="PF03417">
    <property type="entry name" value="AAT"/>
    <property type="match status" value="1"/>
</dbReference>
<dbReference type="PANTHER" id="PTHR34180">
    <property type="entry name" value="PEPTIDASE C45"/>
    <property type="match status" value="1"/>
</dbReference>
<gene>
    <name evidence="2" type="ORF">CRLFYP8_02404</name>
</gene>
<dbReference type="SUPFAM" id="SSF56235">
    <property type="entry name" value="N-terminal nucleophile aminohydrolases (Ntn hydrolases)"/>
    <property type="match status" value="1"/>
</dbReference>
<dbReference type="NCBIfam" id="NF040521">
    <property type="entry name" value="C45_proenzyme"/>
    <property type="match status" value="1"/>
</dbReference>
<sequence length="332" mass="38577">MYHLRFKGEHYQIGFKWGRNLLKHKQLFLTNVPFEITLEHYDFALQCLPIYQKFFPEIIEEIRGIADGQKCSFKSICAVLLSMYCIVPEVHCSCFAFRNENKILFGRNSDFLTKIEKLYTNCIYQFTNDSYAFNGNTTACVEMEDGINEYGLAIGLTAVYPTVKQLGLNAGMMLRLFLEKCKTVDEVIQLLNTLPIASSQTFTLVDTGGDIALIECNSKQIKINRNNQNAFATNWFFSEAMREYNNHLIDNWQAQKRYQTIKEAILTDKINDFNDAAALLSGRYGYICQYDRKTGKDTVWSVIYDVKNKRIFRVEGNPSRKSFMEDKRFKFK</sequence>
<dbReference type="RefSeq" id="WP_156635427.1">
    <property type="nucleotide sequence ID" value="NZ_CACRTL010000019.1"/>
</dbReference>
<keyword evidence="2" id="KW-0808">Transferase</keyword>
<organism evidence="2">
    <name type="scientific">Thomasclavelia ramosa</name>
    <dbReference type="NCBI Taxonomy" id="1547"/>
    <lineage>
        <taxon>Bacteria</taxon>
        <taxon>Bacillati</taxon>
        <taxon>Bacillota</taxon>
        <taxon>Erysipelotrichia</taxon>
        <taxon>Erysipelotrichales</taxon>
        <taxon>Coprobacillaceae</taxon>
        <taxon>Thomasclavelia</taxon>
    </lineage>
</organism>
<reference evidence="2" key="1">
    <citation type="submission" date="2019-11" db="EMBL/GenBank/DDBJ databases">
        <authorList>
            <person name="Feng L."/>
        </authorList>
    </citation>
    <scope>NUCLEOTIDE SEQUENCE</scope>
    <source>
        <strain evidence="2">CramosumLFYP8</strain>
    </source>
</reference>
<accession>A0A6N3ABH1</accession>
<dbReference type="PANTHER" id="PTHR34180:SF1">
    <property type="entry name" value="BETA-ALANYL-DOPAMINE_CARCININE HYDROLASE"/>
    <property type="match status" value="1"/>
</dbReference>
<evidence type="ECO:0000259" key="1">
    <source>
        <dbReference type="Pfam" id="PF03417"/>
    </source>
</evidence>
<dbReference type="InterPro" id="IPR029055">
    <property type="entry name" value="Ntn_hydrolases_N"/>
</dbReference>
<dbReference type="InterPro" id="IPR005079">
    <property type="entry name" value="Peptidase_C45_hydrolase"/>
</dbReference>